<dbReference type="SUPFAM" id="SSF52151">
    <property type="entry name" value="FabD/lysophospholipase-like"/>
    <property type="match status" value="2"/>
</dbReference>
<dbReference type="HOGENOM" id="CLU_011663_2_0_1"/>
<dbReference type="GO" id="GO:0005509">
    <property type="term" value="F:calcium ion binding"/>
    <property type="evidence" value="ECO:0007669"/>
    <property type="project" value="TreeGrafter"/>
</dbReference>
<dbReference type="Gene3D" id="3.40.1090.10">
    <property type="entry name" value="Cytosolic phospholipase A2 catalytic domain"/>
    <property type="match status" value="1"/>
</dbReference>
<evidence type="ECO:0000259" key="5">
    <source>
        <dbReference type="PROSITE" id="PS51210"/>
    </source>
</evidence>
<dbReference type="GO" id="GO:0005544">
    <property type="term" value="F:calcium-dependent phospholipid binding"/>
    <property type="evidence" value="ECO:0007669"/>
    <property type="project" value="TreeGrafter"/>
</dbReference>
<dbReference type="eggNOG" id="KOG1325">
    <property type="taxonomic scope" value="Eukaryota"/>
</dbReference>
<dbReference type="InterPro" id="IPR016035">
    <property type="entry name" value="Acyl_Trfase/lysoPLipase"/>
</dbReference>
<keyword evidence="7" id="KW-1185">Reference proteome</keyword>
<name>K7FJH5_PELSI</name>
<reference evidence="6" key="4">
    <citation type="submission" date="2025-09" db="UniProtKB">
        <authorList>
            <consortium name="Ensembl"/>
        </authorList>
    </citation>
    <scope>IDENTIFICATION</scope>
</reference>
<evidence type="ECO:0000256" key="2">
    <source>
        <dbReference type="ARBA" id="ARBA00023098"/>
    </source>
</evidence>
<reference evidence="7" key="2">
    <citation type="journal article" date="2013" name="Nat. Genet.">
        <title>The draft genomes of soft-shell turtle and green sea turtle yield insights into the development and evolution of the turtle-specific body plan.</title>
        <authorList>
            <person name="Wang Z."/>
            <person name="Pascual-Anaya J."/>
            <person name="Zadissa A."/>
            <person name="Li W."/>
            <person name="Niimura Y."/>
            <person name="Huang Z."/>
            <person name="Li C."/>
            <person name="White S."/>
            <person name="Xiong Z."/>
            <person name="Fang D."/>
            <person name="Wang B."/>
            <person name="Ming Y."/>
            <person name="Chen Y."/>
            <person name="Zheng Y."/>
            <person name="Kuraku S."/>
            <person name="Pignatelli M."/>
            <person name="Herrero J."/>
            <person name="Beal K."/>
            <person name="Nozawa M."/>
            <person name="Li Q."/>
            <person name="Wang J."/>
            <person name="Zhang H."/>
            <person name="Yu L."/>
            <person name="Shigenobu S."/>
            <person name="Wang J."/>
            <person name="Liu J."/>
            <person name="Flicek P."/>
            <person name="Searle S."/>
            <person name="Wang J."/>
            <person name="Kuratani S."/>
            <person name="Yin Y."/>
            <person name="Aken B."/>
            <person name="Zhang G."/>
            <person name="Irie N."/>
        </authorList>
    </citation>
    <scope>NUCLEOTIDE SEQUENCE [LARGE SCALE GENOMIC DNA]</scope>
    <source>
        <strain evidence="7">Daiwa-1</strain>
    </source>
</reference>
<protein>
    <recommendedName>
        <fullName evidence="5">PLA2c domain-containing protein</fullName>
    </recommendedName>
</protein>
<dbReference type="AlphaFoldDB" id="K7FJH5"/>
<feature type="domain" description="PLA2c" evidence="5">
    <location>
        <begin position="9"/>
        <end position="567"/>
    </location>
</feature>
<dbReference type="Ensembl" id="ENSPSIT00000008228.1">
    <property type="protein sequence ID" value="ENSPSIP00000008185.1"/>
    <property type="gene ID" value="ENSPSIG00000007336.1"/>
</dbReference>
<keyword evidence="2 3" id="KW-0443">Lipid metabolism</keyword>
<dbReference type="PROSITE" id="PS51210">
    <property type="entry name" value="PLA2C"/>
    <property type="match status" value="1"/>
</dbReference>
<dbReference type="PANTHER" id="PTHR10728:SF39">
    <property type="entry name" value="CYTOSOLIC PHOSPHOLIPASE A2 GAMMA"/>
    <property type="match status" value="1"/>
</dbReference>
<organism evidence="6 7">
    <name type="scientific">Pelodiscus sinensis</name>
    <name type="common">Chinese softshell turtle</name>
    <name type="synonym">Trionyx sinensis</name>
    <dbReference type="NCBI Taxonomy" id="13735"/>
    <lineage>
        <taxon>Eukaryota</taxon>
        <taxon>Metazoa</taxon>
        <taxon>Chordata</taxon>
        <taxon>Craniata</taxon>
        <taxon>Vertebrata</taxon>
        <taxon>Euteleostomi</taxon>
        <taxon>Archelosauria</taxon>
        <taxon>Testudinata</taxon>
        <taxon>Testudines</taxon>
        <taxon>Cryptodira</taxon>
        <taxon>Trionychia</taxon>
        <taxon>Trionychidae</taxon>
        <taxon>Pelodiscus</taxon>
    </lineage>
</organism>
<evidence type="ECO:0000256" key="1">
    <source>
        <dbReference type="ARBA" id="ARBA00022801"/>
    </source>
</evidence>
<dbReference type="GeneTree" id="ENSGT01030000234606"/>
<reference evidence="7" key="1">
    <citation type="submission" date="2011-10" db="EMBL/GenBank/DDBJ databases">
        <authorList>
            <consortium name="Soft-shell Turtle Genome Consortium"/>
        </authorList>
    </citation>
    <scope>NUCLEOTIDE SEQUENCE [LARGE SCALE GENOMIC DNA]</scope>
    <source>
        <strain evidence="7">Daiwa-1</strain>
    </source>
</reference>
<accession>K7FJH5</accession>
<evidence type="ECO:0000313" key="7">
    <source>
        <dbReference type="Proteomes" id="UP000007267"/>
    </source>
</evidence>
<sequence>VRCTQSPPAQSMDDTSVRLSHELSEGEKEATGNRKAKVLECLKRLGITCDKAHMPNIAILGSGGGLRATIALMGTLVEMKKQGLLDAVMYLCGVSGSTWCMSTLYKEKDWSENVQDLEKRLCETLSSTSWDLQQALADVSRAAEDELFSLTDVWASFCVSKELEQHDQTKLSDHKDAATCGTNPYPIYAAVEENKLHNWKKEKEVETWFEFTPHESGFPGLGAFVSTKFLGSEFMDGHLKVERKTKDICYLQGLWGSIFGYMKENVKFLIGYFENQFETVRYFRIILSYNSAYSIKVSSLNVGLKKAFFRHCMDTTSPNKKCCEMSRMWGLKTVEERIADCAELLEAEFGEERFVSLAMQGFGRTKRNVIERRIHCWKVGEVISICTLIWKIWKCICHWTWGRTHNFLYNCDTIAQTSDLAKHKFLNLIDAGLAINSAYPLMLLPARRVTLILSFDFSSGDPFKTIRKTAKYCETNHIPFPKIDPEEIKDRDNPSDCYIFKGKDLPTVMHFPLFNKKNCPGEVEHFRKRFSTFTVSYTKGDVQELLKTAKMNVANNHERIVKEIQQL</sequence>
<dbReference type="Proteomes" id="UP000007267">
    <property type="component" value="Unassembled WGS sequence"/>
</dbReference>
<dbReference type="EMBL" id="AGCU01130462">
    <property type="status" value="NOT_ANNOTATED_CDS"/>
    <property type="molecule type" value="Genomic_DNA"/>
</dbReference>
<feature type="compositionally biased region" description="Basic and acidic residues" evidence="4">
    <location>
        <begin position="15"/>
        <end position="30"/>
    </location>
</feature>
<dbReference type="InterPro" id="IPR002642">
    <property type="entry name" value="LysoPLipase_cat_dom"/>
</dbReference>
<dbReference type="GO" id="GO:0046475">
    <property type="term" value="P:glycerophospholipid catabolic process"/>
    <property type="evidence" value="ECO:0007669"/>
    <property type="project" value="TreeGrafter"/>
</dbReference>
<evidence type="ECO:0000313" key="6">
    <source>
        <dbReference type="Ensembl" id="ENSPSIP00000008185.1"/>
    </source>
</evidence>
<dbReference type="EMBL" id="AGCU01130461">
    <property type="status" value="NOT_ANNOTATED_CDS"/>
    <property type="molecule type" value="Genomic_DNA"/>
</dbReference>
<proteinExistence type="predicted"/>
<keyword evidence="3" id="KW-0442">Lipid degradation</keyword>
<feature type="region of interest" description="Disordered" evidence="4">
    <location>
        <begin position="1"/>
        <end position="30"/>
    </location>
</feature>
<dbReference type="Pfam" id="PF01735">
    <property type="entry name" value="PLA2_B"/>
    <property type="match status" value="1"/>
</dbReference>
<dbReference type="GO" id="GO:0005635">
    <property type="term" value="C:nuclear envelope"/>
    <property type="evidence" value="ECO:0007669"/>
    <property type="project" value="TreeGrafter"/>
</dbReference>
<evidence type="ECO:0000256" key="4">
    <source>
        <dbReference type="SAM" id="MobiDB-lite"/>
    </source>
</evidence>
<dbReference type="SMART" id="SM00022">
    <property type="entry name" value="PLAc"/>
    <property type="match status" value="1"/>
</dbReference>
<feature type="compositionally biased region" description="Polar residues" evidence="4">
    <location>
        <begin position="1"/>
        <end position="14"/>
    </location>
</feature>
<dbReference type="OMA" id="GSAWSMS"/>
<dbReference type="GO" id="GO:0005829">
    <property type="term" value="C:cytosol"/>
    <property type="evidence" value="ECO:0007669"/>
    <property type="project" value="TreeGrafter"/>
</dbReference>
<keyword evidence="1 3" id="KW-0378">Hydrolase</keyword>
<dbReference type="GO" id="GO:0005654">
    <property type="term" value="C:nucleoplasm"/>
    <property type="evidence" value="ECO:0007669"/>
    <property type="project" value="TreeGrafter"/>
</dbReference>
<reference evidence="6" key="3">
    <citation type="submission" date="2025-08" db="UniProtKB">
        <authorList>
            <consortium name="Ensembl"/>
        </authorList>
    </citation>
    <scope>IDENTIFICATION</scope>
</reference>
<dbReference type="PANTHER" id="PTHR10728">
    <property type="entry name" value="CYTOSOLIC PHOSPHOLIPASE A2"/>
    <property type="match status" value="1"/>
</dbReference>
<evidence type="ECO:0000256" key="3">
    <source>
        <dbReference type="PROSITE-ProRule" id="PRU00555"/>
    </source>
</evidence>
<dbReference type="GO" id="GO:0047498">
    <property type="term" value="F:calcium-dependent phospholipase A2 activity"/>
    <property type="evidence" value="ECO:0007669"/>
    <property type="project" value="TreeGrafter"/>
</dbReference>